<protein>
    <submittedName>
        <fullName evidence="1">Uncharacterized protein</fullName>
    </submittedName>
</protein>
<reference evidence="1" key="1">
    <citation type="submission" date="2010-02" db="EMBL/GenBank/DDBJ databases">
        <title>Sequencing and annotation of the Blastocystis hominis genome.</title>
        <authorList>
            <person name="Wincker P."/>
        </authorList>
    </citation>
    <scope>NUCLEOTIDE SEQUENCE</scope>
    <source>
        <strain evidence="1">Singapore isolate B</strain>
    </source>
</reference>
<dbReference type="AlphaFoldDB" id="D8M0A8"/>
<evidence type="ECO:0000313" key="2">
    <source>
        <dbReference type="Proteomes" id="UP000008312"/>
    </source>
</evidence>
<dbReference type="GeneID" id="24918896"/>
<gene>
    <name evidence="1" type="ORF">GSBLH_T00001664001</name>
</gene>
<organism evidence="1">
    <name type="scientific">Blastocystis hominis</name>
    <dbReference type="NCBI Taxonomy" id="12968"/>
    <lineage>
        <taxon>Eukaryota</taxon>
        <taxon>Sar</taxon>
        <taxon>Stramenopiles</taxon>
        <taxon>Bigyra</taxon>
        <taxon>Opalozoa</taxon>
        <taxon>Opalinata</taxon>
        <taxon>Blastocystidae</taxon>
        <taxon>Blastocystis</taxon>
    </lineage>
</organism>
<dbReference type="InParanoid" id="D8M0A8"/>
<dbReference type="RefSeq" id="XP_012895545.1">
    <property type="nucleotide sequence ID" value="XM_013040091.1"/>
</dbReference>
<name>D8M0A8_BLAHO</name>
<accession>D8M0A8</accession>
<dbReference type="EMBL" id="FN668643">
    <property type="protein sequence ID" value="CBK21497.2"/>
    <property type="molecule type" value="Genomic_DNA"/>
</dbReference>
<sequence>MPPSQRVLFEQFYKKAVALGAKKGKKLGKDIYNLLCQQTLMICSYQEVMHKEYGHSAFFGIYIRVPYNGKDYIIPGSLLVSLHYFLDKRPLLIF</sequence>
<evidence type="ECO:0000313" key="1">
    <source>
        <dbReference type="EMBL" id="CBK21497.2"/>
    </source>
</evidence>
<dbReference type="Proteomes" id="UP000008312">
    <property type="component" value="Unassembled WGS sequence"/>
</dbReference>
<keyword evidence="2" id="KW-1185">Reference proteome</keyword>
<proteinExistence type="predicted"/>